<feature type="domain" description="C-type lectin" evidence="3">
    <location>
        <begin position="55"/>
        <end position="159"/>
    </location>
</feature>
<evidence type="ECO:0000313" key="4">
    <source>
        <dbReference type="EMBL" id="AID46971.1"/>
    </source>
</evidence>
<dbReference type="InterPro" id="IPR001304">
    <property type="entry name" value="C-type_lectin-like"/>
</dbReference>
<dbReference type="PROSITE" id="PS50041">
    <property type="entry name" value="C_TYPE_LECTIN_2"/>
    <property type="match status" value="1"/>
</dbReference>
<name>A0A068EFL4_9POXV</name>
<keyword evidence="1 4" id="KW-0430">Lectin</keyword>
<keyword evidence="2" id="KW-0472">Membrane</keyword>
<dbReference type="InterPro" id="IPR016187">
    <property type="entry name" value="CTDL_fold"/>
</dbReference>
<dbReference type="GO" id="GO:0030246">
    <property type="term" value="F:carbohydrate binding"/>
    <property type="evidence" value="ECO:0007669"/>
    <property type="project" value="UniProtKB-KW"/>
</dbReference>
<dbReference type="SUPFAM" id="SSF56436">
    <property type="entry name" value="C-type lectin-like"/>
    <property type="match status" value="1"/>
</dbReference>
<accession>A0A068EFL4</accession>
<dbReference type="PANTHER" id="PTHR45710:SF35">
    <property type="entry name" value="C-TYPE LECTIN DOMAIN FAMILY 2 MEMBER D"/>
    <property type="match status" value="1"/>
</dbReference>
<dbReference type="RefSeq" id="YP_009046229.1">
    <property type="nucleotide sequence ID" value="NC_024446.1"/>
</dbReference>
<gene>
    <name evidence="4" type="ORF">pepv_254</name>
</gene>
<dbReference type="InterPro" id="IPR033992">
    <property type="entry name" value="NKR-like_CTLD"/>
</dbReference>
<sequence length="163" mass="18656">MEEVDSCHNSTIWWMLIPCGSIIIALSVLVIIFSVRPPLHPDIKILSCKEGWVGYDKNCYFFSEEKNNKSSAVEKCKSMDGYLAPISNKEEFNFMIRYKGQEDHWIGIEKIDPNGTWKLEDGSSYDNVVPIKGIGDCAYLSDRSIMSSFCFLPKKWICKIILL</sequence>
<proteinExistence type="predicted"/>
<keyword evidence="5" id="KW-1185">Reference proteome</keyword>
<feature type="transmembrane region" description="Helical" evidence="2">
    <location>
        <begin position="12"/>
        <end position="35"/>
    </location>
</feature>
<dbReference type="KEGG" id="vg:19738261"/>
<dbReference type="SMART" id="SM00034">
    <property type="entry name" value="CLECT"/>
    <property type="match status" value="1"/>
</dbReference>
<keyword evidence="2" id="KW-0812">Transmembrane</keyword>
<dbReference type="InterPro" id="IPR016186">
    <property type="entry name" value="C-type_lectin-like/link_sf"/>
</dbReference>
<dbReference type="InterPro" id="IPR050828">
    <property type="entry name" value="C-type_lectin/matrix_domain"/>
</dbReference>
<dbReference type="PANTHER" id="PTHR45710">
    <property type="entry name" value="C-TYPE LECTIN DOMAIN-CONTAINING PROTEIN 180"/>
    <property type="match status" value="1"/>
</dbReference>
<dbReference type="Proteomes" id="UP000140838">
    <property type="component" value="Genome"/>
</dbReference>
<evidence type="ECO:0000256" key="2">
    <source>
        <dbReference type="SAM" id="Phobius"/>
    </source>
</evidence>
<evidence type="ECO:0000256" key="1">
    <source>
        <dbReference type="ARBA" id="ARBA00022734"/>
    </source>
</evidence>
<reference evidence="4 5" key="1">
    <citation type="journal article" date="2014" name="BMC Genomics">
        <title>The complete genome sequences of poxviruses isolated from a penguin and a pigeon in South Africa and comparison to other sequenced avipoxviruses.</title>
        <authorList>
            <person name="Offerman K."/>
            <person name="Carulei O."/>
            <person name="van der Walt A.P."/>
            <person name="Douglass N."/>
            <person name="Williamson A.L."/>
        </authorList>
    </citation>
    <scope>NUCLEOTIDE SEQUENCE [LARGE SCALE GENOMIC DNA]</scope>
    <source>
        <strain evidence="4">PSan92</strain>
    </source>
</reference>
<protein>
    <submittedName>
        <fullName evidence="4">C-type lectin-like protein</fullName>
    </submittedName>
</protein>
<dbReference type="CDD" id="cd03593">
    <property type="entry name" value="CLECT_NK_receptors_like"/>
    <property type="match status" value="1"/>
</dbReference>
<keyword evidence="2" id="KW-1133">Transmembrane helix</keyword>
<dbReference type="EMBL" id="KJ859677">
    <property type="protein sequence ID" value="AID46971.1"/>
    <property type="molecule type" value="Genomic_DNA"/>
</dbReference>
<organism evidence="4 5">
    <name type="scientific">Penguinpox virus</name>
    <dbReference type="NCBI Taxonomy" id="648998"/>
    <lineage>
        <taxon>Viruses</taxon>
        <taxon>Varidnaviria</taxon>
        <taxon>Bamfordvirae</taxon>
        <taxon>Nucleocytoviricota</taxon>
        <taxon>Pokkesviricetes</taxon>
        <taxon>Chitovirales</taxon>
        <taxon>Poxviridae</taxon>
        <taxon>Chordopoxvirinae</taxon>
        <taxon>Avipoxvirus</taxon>
        <taxon>Avipoxvirus penguinpox</taxon>
    </lineage>
</organism>
<dbReference type="Pfam" id="PF00059">
    <property type="entry name" value="Lectin_C"/>
    <property type="match status" value="1"/>
</dbReference>
<dbReference type="Gene3D" id="3.10.100.10">
    <property type="entry name" value="Mannose-Binding Protein A, subunit A"/>
    <property type="match status" value="1"/>
</dbReference>
<evidence type="ECO:0000259" key="3">
    <source>
        <dbReference type="PROSITE" id="PS50041"/>
    </source>
</evidence>
<evidence type="ECO:0000313" key="5">
    <source>
        <dbReference type="Proteomes" id="UP000140838"/>
    </source>
</evidence>
<dbReference type="GeneID" id="19738261"/>